<dbReference type="EMBL" id="BARV01012425">
    <property type="protein sequence ID" value="GAI03826.1"/>
    <property type="molecule type" value="Genomic_DNA"/>
</dbReference>
<sequence>MPKKICPICNNSYTHFVKQHQKFGKVVYRQYDCDQ</sequence>
<evidence type="ECO:0000313" key="1">
    <source>
        <dbReference type="EMBL" id="GAI03826.1"/>
    </source>
</evidence>
<comment type="caution">
    <text evidence="1">The sequence shown here is derived from an EMBL/GenBank/DDBJ whole genome shotgun (WGS) entry which is preliminary data.</text>
</comment>
<dbReference type="AlphaFoldDB" id="X1LD98"/>
<feature type="non-terminal residue" evidence="1">
    <location>
        <position position="35"/>
    </location>
</feature>
<evidence type="ECO:0008006" key="2">
    <source>
        <dbReference type="Google" id="ProtNLM"/>
    </source>
</evidence>
<reference evidence="1" key="1">
    <citation type="journal article" date="2014" name="Front. Microbiol.">
        <title>High frequency of phylogenetically diverse reductive dehalogenase-homologous genes in deep subseafloor sedimentary metagenomes.</title>
        <authorList>
            <person name="Kawai M."/>
            <person name="Futagami T."/>
            <person name="Toyoda A."/>
            <person name="Takaki Y."/>
            <person name="Nishi S."/>
            <person name="Hori S."/>
            <person name="Arai W."/>
            <person name="Tsubouchi T."/>
            <person name="Morono Y."/>
            <person name="Uchiyama I."/>
            <person name="Ito T."/>
            <person name="Fujiyama A."/>
            <person name="Inagaki F."/>
            <person name="Takami H."/>
        </authorList>
    </citation>
    <scope>NUCLEOTIDE SEQUENCE</scope>
    <source>
        <strain evidence="1">Expedition CK06-06</strain>
    </source>
</reference>
<gene>
    <name evidence="1" type="ORF">S06H3_23021</name>
</gene>
<accession>X1LD98</accession>
<proteinExistence type="predicted"/>
<name>X1LD98_9ZZZZ</name>
<organism evidence="1">
    <name type="scientific">marine sediment metagenome</name>
    <dbReference type="NCBI Taxonomy" id="412755"/>
    <lineage>
        <taxon>unclassified sequences</taxon>
        <taxon>metagenomes</taxon>
        <taxon>ecological metagenomes</taxon>
    </lineage>
</organism>
<protein>
    <recommendedName>
        <fullName evidence="2">InsA N-terminal domain-containing protein</fullName>
    </recommendedName>
</protein>